<evidence type="ECO:0000256" key="1">
    <source>
        <dbReference type="SAM" id="MobiDB-lite"/>
    </source>
</evidence>
<dbReference type="AlphaFoldDB" id="A0A9X9LVC5"/>
<evidence type="ECO:0000313" key="3">
    <source>
        <dbReference type="Proteomes" id="UP000269945"/>
    </source>
</evidence>
<name>A0A9X9LVC5_GULGU</name>
<dbReference type="Proteomes" id="UP000269945">
    <property type="component" value="Unassembled WGS sequence"/>
</dbReference>
<evidence type="ECO:0000313" key="2">
    <source>
        <dbReference type="EMBL" id="VCW97006.1"/>
    </source>
</evidence>
<organism evidence="2 3">
    <name type="scientific">Gulo gulo</name>
    <name type="common">Wolverine</name>
    <name type="synonym">Gluton</name>
    <dbReference type="NCBI Taxonomy" id="48420"/>
    <lineage>
        <taxon>Eukaryota</taxon>
        <taxon>Metazoa</taxon>
        <taxon>Chordata</taxon>
        <taxon>Craniata</taxon>
        <taxon>Vertebrata</taxon>
        <taxon>Euteleostomi</taxon>
        <taxon>Mammalia</taxon>
        <taxon>Eutheria</taxon>
        <taxon>Laurasiatheria</taxon>
        <taxon>Carnivora</taxon>
        <taxon>Caniformia</taxon>
        <taxon>Musteloidea</taxon>
        <taxon>Mustelidae</taxon>
        <taxon>Guloninae</taxon>
        <taxon>Gulo</taxon>
    </lineage>
</organism>
<accession>A0A9X9LVC5</accession>
<gene>
    <name evidence="2" type="ORF">BN2614_LOCUS2</name>
</gene>
<sequence length="37" mass="4032">MEPTIVAAARSPPCRAPHTSARSLWLPSVSCQRDPEL</sequence>
<reference evidence="2 3" key="1">
    <citation type="submission" date="2018-10" db="EMBL/GenBank/DDBJ databases">
        <authorList>
            <person name="Ekblom R."/>
            <person name="Jareborg N."/>
        </authorList>
    </citation>
    <scope>NUCLEOTIDE SEQUENCE [LARGE SCALE GENOMIC DNA]</scope>
    <source>
        <tissue evidence="2">Muscle</tissue>
    </source>
</reference>
<comment type="caution">
    <text evidence="2">The sequence shown here is derived from an EMBL/GenBank/DDBJ whole genome shotgun (WGS) entry which is preliminary data.</text>
</comment>
<keyword evidence="3" id="KW-1185">Reference proteome</keyword>
<proteinExistence type="predicted"/>
<dbReference type="EMBL" id="CYRY02020271">
    <property type="protein sequence ID" value="VCW97006.1"/>
    <property type="molecule type" value="Genomic_DNA"/>
</dbReference>
<feature type="region of interest" description="Disordered" evidence="1">
    <location>
        <begin position="1"/>
        <end position="20"/>
    </location>
</feature>
<protein>
    <submittedName>
        <fullName evidence="2">Uncharacterized protein</fullName>
    </submittedName>
</protein>